<dbReference type="InterPro" id="IPR000983">
    <property type="entry name" value="Bac_GSPG_pilin"/>
</dbReference>
<dbReference type="Pfam" id="PF07963">
    <property type="entry name" value="N_methyl"/>
    <property type="match status" value="1"/>
</dbReference>
<dbReference type="GO" id="GO:0015628">
    <property type="term" value="P:protein secretion by the type II secretion system"/>
    <property type="evidence" value="ECO:0007669"/>
    <property type="project" value="InterPro"/>
</dbReference>
<keyword evidence="3 6" id="KW-0812">Transmembrane</keyword>
<reference evidence="7 8" key="1">
    <citation type="submission" date="2019-02" db="EMBL/GenBank/DDBJ databases">
        <title>Deep-cultivation of Planctomycetes and their phenomic and genomic characterization uncovers novel biology.</title>
        <authorList>
            <person name="Wiegand S."/>
            <person name="Jogler M."/>
            <person name="Boedeker C."/>
            <person name="Pinto D."/>
            <person name="Vollmers J."/>
            <person name="Rivas-Marin E."/>
            <person name="Kohn T."/>
            <person name="Peeters S.H."/>
            <person name="Heuer A."/>
            <person name="Rast P."/>
            <person name="Oberbeckmann S."/>
            <person name="Bunk B."/>
            <person name="Jeske O."/>
            <person name="Meyerdierks A."/>
            <person name="Storesund J.E."/>
            <person name="Kallscheuer N."/>
            <person name="Luecker S."/>
            <person name="Lage O.M."/>
            <person name="Pohl T."/>
            <person name="Merkel B.J."/>
            <person name="Hornburger P."/>
            <person name="Mueller R.-W."/>
            <person name="Bruemmer F."/>
            <person name="Labrenz M."/>
            <person name="Spormann A.M."/>
            <person name="Op den Camp H."/>
            <person name="Overmann J."/>
            <person name="Amann R."/>
            <person name="Jetten M.S.M."/>
            <person name="Mascher T."/>
            <person name="Medema M.H."/>
            <person name="Devos D.P."/>
            <person name="Kaster A.-K."/>
            <person name="Ovreas L."/>
            <person name="Rohde M."/>
            <person name="Galperin M.Y."/>
            <person name="Jogler C."/>
        </authorList>
    </citation>
    <scope>NUCLEOTIDE SEQUENCE [LARGE SCALE GENOMIC DNA]</scope>
    <source>
        <strain evidence="7 8">Pla133</strain>
    </source>
</reference>
<dbReference type="EMBL" id="CP036287">
    <property type="protein sequence ID" value="QDU69073.1"/>
    <property type="molecule type" value="Genomic_DNA"/>
</dbReference>
<dbReference type="PANTHER" id="PTHR30093">
    <property type="entry name" value="GENERAL SECRETION PATHWAY PROTEIN G"/>
    <property type="match status" value="1"/>
</dbReference>
<evidence type="ECO:0000256" key="4">
    <source>
        <dbReference type="ARBA" id="ARBA00022989"/>
    </source>
</evidence>
<keyword evidence="2" id="KW-0488">Methylation</keyword>
<evidence type="ECO:0000256" key="2">
    <source>
        <dbReference type="ARBA" id="ARBA00022481"/>
    </source>
</evidence>
<gene>
    <name evidence="7" type="primary">xcpT_2</name>
    <name evidence="7" type="ORF">Pla133_41890</name>
</gene>
<dbReference type="KEGG" id="pbap:Pla133_41890"/>
<evidence type="ECO:0000256" key="3">
    <source>
        <dbReference type="ARBA" id="ARBA00022692"/>
    </source>
</evidence>
<dbReference type="InterPro" id="IPR012902">
    <property type="entry name" value="N_methyl_site"/>
</dbReference>
<name>A0A518BQ25_9BACT</name>
<comment type="subcellular location">
    <subcellularLocation>
        <location evidence="1">Membrane</location>
        <topology evidence="1">Single-pass membrane protein</topology>
    </subcellularLocation>
</comment>
<protein>
    <submittedName>
        <fullName evidence="7">Type II secretion system protein G</fullName>
    </submittedName>
</protein>
<dbReference type="GO" id="GO:0016020">
    <property type="term" value="C:membrane"/>
    <property type="evidence" value="ECO:0007669"/>
    <property type="project" value="UniProtKB-SubCell"/>
</dbReference>
<proteinExistence type="predicted"/>
<keyword evidence="8" id="KW-1185">Reference proteome</keyword>
<dbReference type="Proteomes" id="UP000316921">
    <property type="component" value="Chromosome"/>
</dbReference>
<dbReference type="SUPFAM" id="SSF54523">
    <property type="entry name" value="Pili subunits"/>
    <property type="match status" value="1"/>
</dbReference>
<evidence type="ECO:0000256" key="6">
    <source>
        <dbReference type="SAM" id="Phobius"/>
    </source>
</evidence>
<sequence>MATKTIDRAGFTLLELMAVVVILGILIGLLVTALGGAEESAKVRLTKVSMTQLSAAIDAYEREFGGYPASTLPESAGGANAVNVGIEALVASLWSNGWEGGGDLDPDELVNLDADSSKKQFTDFPDRQLFEVADQWGNPIAYFHNRDYERPQRYTVEDQETGELLDDEVRAFKNETTRRYFQHNKYQLISAGPDGRFMTPEDNITTFSRN</sequence>
<organism evidence="7 8">
    <name type="scientific">Engelhardtia mirabilis</name>
    <dbReference type="NCBI Taxonomy" id="2528011"/>
    <lineage>
        <taxon>Bacteria</taxon>
        <taxon>Pseudomonadati</taxon>
        <taxon>Planctomycetota</taxon>
        <taxon>Planctomycetia</taxon>
        <taxon>Planctomycetia incertae sedis</taxon>
        <taxon>Engelhardtia</taxon>
    </lineage>
</organism>
<dbReference type="PROSITE" id="PS00409">
    <property type="entry name" value="PROKAR_NTER_METHYL"/>
    <property type="match status" value="1"/>
</dbReference>
<dbReference type="PANTHER" id="PTHR30093:SF44">
    <property type="entry name" value="TYPE II SECRETION SYSTEM CORE PROTEIN G"/>
    <property type="match status" value="1"/>
</dbReference>
<dbReference type="PRINTS" id="PR00813">
    <property type="entry name" value="BCTERIALGSPG"/>
</dbReference>
<dbReference type="AlphaFoldDB" id="A0A518BQ25"/>
<feature type="transmembrane region" description="Helical" evidence="6">
    <location>
        <begin position="16"/>
        <end position="37"/>
    </location>
</feature>
<dbReference type="InterPro" id="IPR045584">
    <property type="entry name" value="Pilin-like"/>
</dbReference>
<evidence type="ECO:0000256" key="1">
    <source>
        <dbReference type="ARBA" id="ARBA00004167"/>
    </source>
</evidence>
<dbReference type="RefSeq" id="WP_145068643.1">
    <property type="nucleotide sequence ID" value="NZ_CP036287.1"/>
</dbReference>
<evidence type="ECO:0000313" key="7">
    <source>
        <dbReference type="EMBL" id="QDU69073.1"/>
    </source>
</evidence>
<accession>A0A518BQ25</accession>
<evidence type="ECO:0000256" key="5">
    <source>
        <dbReference type="ARBA" id="ARBA00023136"/>
    </source>
</evidence>
<dbReference type="GO" id="GO:0015627">
    <property type="term" value="C:type II protein secretion system complex"/>
    <property type="evidence" value="ECO:0007669"/>
    <property type="project" value="InterPro"/>
</dbReference>
<keyword evidence="4 6" id="KW-1133">Transmembrane helix</keyword>
<dbReference type="NCBIfam" id="TIGR02532">
    <property type="entry name" value="IV_pilin_GFxxxE"/>
    <property type="match status" value="1"/>
</dbReference>
<evidence type="ECO:0000313" key="8">
    <source>
        <dbReference type="Proteomes" id="UP000316921"/>
    </source>
</evidence>
<keyword evidence="5 6" id="KW-0472">Membrane</keyword>
<dbReference type="Gene3D" id="3.30.700.10">
    <property type="entry name" value="Glycoprotein, Type 4 Pilin"/>
    <property type="match status" value="1"/>
</dbReference>